<accession>A0A2G8JGW4</accession>
<organism evidence="2 3">
    <name type="scientific">Stichopus japonicus</name>
    <name type="common">Sea cucumber</name>
    <dbReference type="NCBI Taxonomy" id="307972"/>
    <lineage>
        <taxon>Eukaryota</taxon>
        <taxon>Metazoa</taxon>
        <taxon>Echinodermata</taxon>
        <taxon>Eleutherozoa</taxon>
        <taxon>Echinozoa</taxon>
        <taxon>Holothuroidea</taxon>
        <taxon>Aspidochirotacea</taxon>
        <taxon>Aspidochirotida</taxon>
        <taxon>Stichopodidae</taxon>
        <taxon>Apostichopus</taxon>
    </lineage>
</organism>
<evidence type="ECO:0000256" key="1">
    <source>
        <dbReference type="SAM" id="MobiDB-lite"/>
    </source>
</evidence>
<proteinExistence type="predicted"/>
<feature type="region of interest" description="Disordered" evidence="1">
    <location>
        <begin position="142"/>
        <end position="170"/>
    </location>
</feature>
<dbReference type="EMBL" id="MRZV01002010">
    <property type="protein sequence ID" value="PIK35014.1"/>
    <property type="molecule type" value="Genomic_DNA"/>
</dbReference>
<protein>
    <submittedName>
        <fullName evidence="2">Uncharacterized protein</fullName>
    </submittedName>
</protein>
<dbReference type="AlphaFoldDB" id="A0A2G8JGW4"/>
<keyword evidence="3" id="KW-1185">Reference proteome</keyword>
<evidence type="ECO:0000313" key="2">
    <source>
        <dbReference type="EMBL" id="PIK35014.1"/>
    </source>
</evidence>
<reference evidence="2 3" key="1">
    <citation type="journal article" date="2017" name="PLoS Biol.">
        <title>The sea cucumber genome provides insights into morphological evolution and visceral regeneration.</title>
        <authorList>
            <person name="Zhang X."/>
            <person name="Sun L."/>
            <person name="Yuan J."/>
            <person name="Sun Y."/>
            <person name="Gao Y."/>
            <person name="Zhang L."/>
            <person name="Li S."/>
            <person name="Dai H."/>
            <person name="Hamel J.F."/>
            <person name="Liu C."/>
            <person name="Yu Y."/>
            <person name="Liu S."/>
            <person name="Lin W."/>
            <person name="Guo K."/>
            <person name="Jin S."/>
            <person name="Xu P."/>
            <person name="Storey K.B."/>
            <person name="Huan P."/>
            <person name="Zhang T."/>
            <person name="Zhou Y."/>
            <person name="Zhang J."/>
            <person name="Lin C."/>
            <person name="Li X."/>
            <person name="Xing L."/>
            <person name="Huo D."/>
            <person name="Sun M."/>
            <person name="Wang L."/>
            <person name="Mercier A."/>
            <person name="Li F."/>
            <person name="Yang H."/>
            <person name="Xiang J."/>
        </authorList>
    </citation>
    <scope>NUCLEOTIDE SEQUENCE [LARGE SCALE GENOMIC DNA]</scope>
    <source>
        <strain evidence="2">Shaxun</strain>
        <tissue evidence="2">Muscle</tissue>
    </source>
</reference>
<dbReference type="Proteomes" id="UP000230750">
    <property type="component" value="Unassembled WGS sequence"/>
</dbReference>
<name>A0A2G8JGW4_STIJA</name>
<comment type="caution">
    <text evidence="2">The sequence shown here is derived from an EMBL/GenBank/DDBJ whole genome shotgun (WGS) entry which is preliminary data.</text>
</comment>
<evidence type="ECO:0000313" key="3">
    <source>
        <dbReference type="Proteomes" id="UP000230750"/>
    </source>
</evidence>
<gene>
    <name evidence="2" type="ORF">BSL78_28162</name>
</gene>
<sequence length="197" mass="22110">MGNFRKLFKSIPSTPGVDARMRGCADARMRGCADARMRSQNEIRDGILEGVIRVRTCTDTPHPRIRMLGRVNEWPCPVWVVAASSARVLSCLRQLDEYGGVDVLQTVKQLKLCQPLLIQSELEFCLVYELISLCTSPEMCLEEEDGGRRREEGESMYENAGHSSSSEMLDSESLYENLGFKAKSLRHSGIMQMDSNA</sequence>